<comment type="caution">
    <text evidence="4">The sequence shown here is derived from an EMBL/GenBank/DDBJ whole genome shotgun (WGS) entry which is preliminary data.</text>
</comment>
<dbReference type="InterPro" id="IPR014729">
    <property type="entry name" value="Rossmann-like_a/b/a_fold"/>
</dbReference>
<name>A0A852X4T6_9MICO</name>
<dbReference type="Proteomes" id="UP000592181">
    <property type="component" value="Unassembled WGS sequence"/>
</dbReference>
<dbReference type="Pfam" id="PF00582">
    <property type="entry name" value="Usp"/>
    <property type="match status" value="1"/>
</dbReference>
<protein>
    <submittedName>
        <fullName evidence="4">Nucleotide-binding universal stress UspA family protein</fullName>
    </submittedName>
</protein>
<evidence type="ECO:0000313" key="5">
    <source>
        <dbReference type="Proteomes" id="UP000592181"/>
    </source>
</evidence>
<organism evidence="4 5">
    <name type="scientific">Janibacter alkaliphilus</name>
    <dbReference type="NCBI Taxonomy" id="1069963"/>
    <lineage>
        <taxon>Bacteria</taxon>
        <taxon>Bacillati</taxon>
        <taxon>Actinomycetota</taxon>
        <taxon>Actinomycetes</taxon>
        <taxon>Micrococcales</taxon>
        <taxon>Intrasporangiaceae</taxon>
        <taxon>Janibacter</taxon>
    </lineage>
</organism>
<dbReference type="EMBL" id="JACBZX010000001">
    <property type="protein sequence ID" value="NYG35783.1"/>
    <property type="molecule type" value="Genomic_DNA"/>
</dbReference>
<sequence>MTVLVAYAHTPEGEAALRHGRRLASKDGSDLAVFDLDESSSADDHGIDPTVADGEGESSRWYARASESRSAAGDLLDLAAELDVELIVVGVRRRSPIGKLVLGSNAQQIIIDAHVPVLAVKSEAS</sequence>
<gene>
    <name evidence="4" type="ORF">BJY28_000252</name>
</gene>
<dbReference type="Gene3D" id="3.40.50.620">
    <property type="entry name" value="HUPs"/>
    <property type="match status" value="1"/>
</dbReference>
<evidence type="ECO:0000256" key="1">
    <source>
        <dbReference type="ARBA" id="ARBA00008791"/>
    </source>
</evidence>
<dbReference type="PANTHER" id="PTHR46268:SF6">
    <property type="entry name" value="UNIVERSAL STRESS PROTEIN UP12"/>
    <property type="match status" value="1"/>
</dbReference>
<dbReference type="InterPro" id="IPR006016">
    <property type="entry name" value="UspA"/>
</dbReference>
<dbReference type="CDD" id="cd00293">
    <property type="entry name" value="USP-like"/>
    <property type="match status" value="1"/>
</dbReference>
<comment type="similarity">
    <text evidence="1">Belongs to the universal stress protein A family.</text>
</comment>
<evidence type="ECO:0000259" key="3">
    <source>
        <dbReference type="Pfam" id="PF00582"/>
    </source>
</evidence>
<dbReference type="InterPro" id="IPR006015">
    <property type="entry name" value="Universal_stress_UspA"/>
</dbReference>
<evidence type="ECO:0000256" key="2">
    <source>
        <dbReference type="SAM" id="MobiDB-lite"/>
    </source>
</evidence>
<keyword evidence="5" id="KW-1185">Reference proteome</keyword>
<dbReference type="SUPFAM" id="SSF52402">
    <property type="entry name" value="Adenine nucleotide alpha hydrolases-like"/>
    <property type="match status" value="1"/>
</dbReference>
<reference evidence="4 5" key="1">
    <citation type="submission" date="2020-07" db="EMBL/GenBank/DDBJ databases">
        <title>Sequencing the genomes of 1000 actinobacteria strains.</title>
        <authorList>
            <person name="Klenk H.-P."/>
        </authorList>
    </citation>
    <scope>NUCLEOTIDE SEQUENCE [LARGE SCALE GENOMIC DNA]</scope>
    <source>
        <strain evidence="4 5">DSM 24723</strain>
    </source>
</reference>
<evidence type="ECO:0000313" key="4">
    <source>
        <dbReference type="EMBL" id="NYG35783.1"/>
    </source>
</evidence>
<feature type="domain" description="UspA" evidence="3">
    <location>
        <begin position="2"/>
        <end position="121"/>
    </location>
</feature>
<proteinExistence type="inferred from homology"/>
<accession>A0A852X4T6</accession>
<dbReference type="PANTHER" id="PTHR46268">
    <property type="entry name" value="STRESS RESPONSE PROTEIN NHAX"/>
    <property type="match status" value="1"/>
</dbReference>
<dbReference type="RefSeq" id="WP_179461400.1">
    <property type="nucleotide sequence ID" value="NZ_JACBZX010000001.1"/>
</dbReference>
<dbReference type="AlphaFoldDB" id="A0A852X4T6"/>
<dbReference type="PRINTS" id="PR01438">
    <property type="entry name" value="UNVRSLSTRESS"/>
</dbReference>
<feature type="region of interest" description="Disordered" evidence="2">
    <location>
        <begin position="38"/>
        <end position="63"/>
    </location>
</feature>